<feature type="domain" description="Ig-like" evidence="3">
    <location>
        <begin position="607"/>
        <end position="653"/>
    </location>
</feature>
<evidence type="ECO:0000313" key="6">
    <source>
        <dbReference type="Proteomes" id="UP000307943"/>
    </source>
</evidence>
<feature type="compositionally biased region" description="Gly residues" evidence="1">
    <location>
        <begin position="432"/>
        <end position="455"/>
    </location>
</feature>
<accession>A0A5C4T9V2</accession>
<feature type="non-terminal residue" evidence="5">
    <location>
        <position position="1305"/>
    </location>
</feature>
<keyword evidence="6" id="KW-1185">Reference proteome</keyword>
<dbReference type="PANTHER" id="PTHR38731:SF1">
    <property type="entry name" value="FECR PROTEIN DOMAIN-CONTAINING PROTEIN"/>
    <property type="match status" value="1"/>
</dbReference>
<dbReference type="PANTHER" id="PTHR38731">
    <property type="entry name" value="LIPL45-RELATED LIPOPROTEIN-RELATED"/>
    <property type="match status" value="1"/>
</dbReference>
<dbReference type="Pfam" id="PF04773">
    <property type="entry name" value="FecR"/>
    <property type="match status" value="1"/>
</dbReference>
<sequence>MMKEVEKIPIVRGRNGRMKKRSVISLSLCLTLLFSLLSNMLAGAAFAKESRAAIVVSVKGTVMVTKAGGSTEYRAFDDMSLNQGDHIRTEDESSIVLQVVDQEDEVTIGPNTEMYISSLLESDEGGKKSKLKVWAGSLWFKVKKLVNADDEFEVETPTAVMSVRGSNGYIETMYGQLFALMTSGVLETTTSSGDGSSDSIHISPGQQIQQSGEQPGDLAENVTPLDIKSFVANASPDIIHALLTSIQDIREENEQFVQDLGSGTKSVDSRTGLSLGTPELQQQFGSNLTNLLANIAKEAIDSNKLPASEVNDLIAKANEGATGERIDLNNVKPFDTSVGLNPDVQKAKEEQLQRQQELRQSALDREKQQQLDKISQNQNLADRLAAERQRQEQGNANAKNEEQQRTNETFQQQGGTGNTGGGTGGNTTTPGGTAGTGGSTGGGNTGGGGTGGGGGEEPDNTPPELAIAHPTAQPYLVNTASQEVSVYAKQGSTVTIYKGDATIPLDTKTGLGATTKVTFAVTLVEGANTFKVTAADSSGNVTTKTATLELDTVSPTLTISVPANEITTVNTKPQNIVLHAEQGSSVSLYKGNATTPLETATGAGATSVTFTLNDLAEGENSYKVTATDTAGNVTTKTLKYVLNTSAPGLSIKHPTLETNTVRTKPQTIEVEAAQGISVSLYKDEATTPLETKQGSGTSTVVFAINDLAEGTNVFKVTATDAAGNTASRTVKYVLDTVAPDLAISHPANEIAYVNAKPQTIVLQSEQGAHVSLYKGDGTTPLDTATGAGATNVTFTLNDLAEGENSYKVTATDAAGNVTTKIVKYVLNTSAPELSIQHPTHETNVVRTKPQTIEVRAAQGISLSLYKGDSLTPLETKQGNGTTNVVFTVQDLAEGLNTFKVTARDAAGNTASQTVNYVLDTLAPSLVVSHPTNEVTYVNSKPQGIVLQAEQGASVGLYNGNSPTPIETATGLGEASITFTLNDLVEGTNTYSIVAIDAAGNVTSKTVHFVLITSGPSLAIVHPYSGVEGNTYYVGSNEQSIRAQVSEGITVRLYKGTNPEPIDTLTGLSSYPVEFLNLGLVEGLNTFRVTATDSLGNVSEKSVKYFLDTIVPGLEVTPSGIVHVNALAQSIFVYAEEGTAVNLYRSGSETPLASATGLGMTTKFPFALNDLSEGTNAFVIVATDSAFNVSSSFVTFEVDTVPPAIPIVTAPTNNSTVNVNKPSFTGTAEVGSIVKVAIDEEQNEYLAFVDSMGNWSYSSLTELSDGPHMFMVKATDIAGNTTSLPNWVNLVVDTTPPGVPVVTAPA</sequence>
<dbReference type="InterPro" id="IPR044016">
    <property type="entry name" value="Big_13"/>
</dbReference>
<dbReference type="Gene3D" id="2.60.40.10">
    <property type="entry name" value="Immunoglobulins"/>
    <property type="match status" value="8"/>
</dbReference>
<evidence type="ECO:0008006" key="7">
    <source>
        <dbReference type="Google" id="ProtNLM"/>
    </source>
</evidence>
<dbReference type="Proteomes" id="UP000307943">
    <property type="component" value="Unassembled WGS sequence"/>
</dbReference>
<proteinExistence type="predicted"/>
<feature type="compositionally biased region" description="Low complexity" evidence="1">
    <location>
        <begin position="188"/>
        <end position="199"/>
    </location>
</feature>
<evidence type="ECO:0000256" key="1">
    <source>
        <dbReference type="SAM" id="MobiDB-lite"/>
    </source>
</evidence>
<feature type="compositionally biased region" description="Gly residues" evidence="1">
    <location>
        <begin position="414"/>
        <end position="425"/>
    </location>
</feature>
<evidence type="ECO:0000259" key="4">
    <source>
        <dbReference type="Pfam" id="PF19077"/>
    </source>
</evidence>
<comment type="caution">
    <text evidence="5">The sequence shown here is derived from an EMBL/GenBank/DDBJ whole genome shotgun (WGS) entry which is preliminary data.</text>
</comment>
<feature type="region of interest" description="Disordered" evidence="1">
    <location>
        <begin position="346"/>
        <end position="466"/>
    </location>
</feature>
<evidence type="ECO:0000259" key="3">
    <source>
        <dbReference type="Pfam" id="PF13750"/>
    </source>
</evidence>
<evidence type="ECO:0000259" key="2">
    <source>
        <dbReference type="Pfam" id="PF04773"/>
    </source>
</evidence>
<gene>
    <name evidence="5" type="ORF">FE784_14070</name>
</gene>
<dbReference type="InterPro" id="IPR006860">
    <property type="entry name" value="FecR"/>
</dbReference>
<reference evidence="5 6" key="1">
    <citation type="submission" date="2019-05" db="EMBL/GenBank/DDBJ databases">
        <title>We sequenced the genome of Paenibacillus hemerocallicola KCTC 33185 for further insight into its adaptation and study the phylogeny of Paenibacillus.</title>
        <authorList>
            <person name="Narsing Rao M.P."/>
        </authorList>
    </citation>
    <scope>NUCLEOTIDE SEQUENCE [LARGE SCALE GENOMIC DNA]</scope>
    <source>
        <strain evidence="5 6">KCTC 33185</strain>
    </source>
</reference>
<dbReference type="EMBL" id="VDCQ01000016">
    <property type="protein sequence ID" value="TNJ65771.1"/>
    <property type="molecule type" value="Genomic_DNA"/>
</dbReference>
<evidence type="ECO:0000313" key="5">
    <source>
        <dbReference type="EMBL" id="TNJ65771.1"/>
    </source>
</evidence>
<dbReference type="Pfam" id="PF13750">
    <property type="entry name" value="Big_3_3"/>
    <property type="match status" value="1"/>
</dbReference>
<feature type="region of interest" description="Disordered" evidence="1">
    <location>
        <begin position="188"/>
        <end position="219"/>
    </location>
</feature>
<dbReference type="Pfam" id="PF19077">
    <property type="entry name" value="Big_13"/>
    <property type="match status" value="1"/>
</dbReference>
<feature type="compositionally biased region" description="Polar residues" evidence="1">
    <location>
        <begin position="204"/>
        <end position="213"/>
    </location>
</feature>
<feature type="domain" description="FecR protein" evidence="2">
    <location>
        <begin position="85"/>
        <end position="167"/>
    </location>
</feature>
<feature type="compositionally biased region" description="Polar residues" evidence="1">
    <location>
        <begin position="371"/>
        <end position="380"/>
    </location>
</feature>
<organism evidence="5 6">
    <name type="scientific">Paenibacillus hemerocallicola</name>
    <dbReference type="NCBI Taxonomy" id="1172614"/>
    <lineage>
        <taxon>Bacteria</taxon>
        <taxon>Bacillati</taxon>
        <taxon>Bacillota</taxon>
        <taxon>Bacilli</taxon>
        <taxon>Bacillales</taxon>
        <taxon>Paenibacillaceae</taxon>
        <taxon>Paenibacillus</taxon>
    </lineage>
</organism>
<dbReference type="InterPro" id="IPR022038">
    <property type="entry name" value="Ig-like_bact"/>
</dbReference>
<name>A0A5C4T9V2_9BACL</name>
<feature type="domain" description="Bacterial Ig-like" evidence="4">
    <location>
        <begin position="1212"/>
        <end position="1293"/>
    </location>
</feature>
<protein>
    <recommendedName>
        <fullName evidence="7">FecR protein domain-containing protein</fullName>
    </recommendedName>
</protein>
<dbReference type="InterPro" id="IPR013783">
    <property type="entry name" value="Ig-like_fold"/>
</dbReference>
<dbReference type="NCBIfam" id="NF033510">
    <property type="entry name" value="Ca_tandemer"/>
    <property type="match status" value="1"/>
</dbReference>